<evidence type="ECO:0000313" key="6">
    <source>
        <dbReference type="EMBL" id="CDX04725.1"/>
    </source>
</evidence>
<name>A0A098B8P3_DESHA</name>
<dbReference type="EMBL" id="LK996017">
    <property type="protein sequence ID" value="CDX04725.1"/>
    <property type="molecule type" value="Genomic_DNA"/>
</dbReference>
<reference evidence="7 8" key="2">
    <citation type="submission" date="2015-12" db="EMBL/GenBank/DDBJ databases">
        <title>Draft Genome Sequence of Desulfitobacterium hafniense Strain DH, a Sulfate-reducing Bacterium Isolated from Paddy Soils.</title>
        <authorList>
            <person name="Bao P."/>
            <person name="Zhang X."/>
            <person name="Li G."/>
        </authorList>
    </citation>
    <scope>NUCLEOTIDE SEQUENCE [LARGE SCALE GENOMIC DNA]</scope>
    <source>
        <strain evidence="7 8">DH</strain>
    </source>
</reference>
<dbReference type="PROSITE" id="PS50931">
    <property type="entry name" value="HTH_LYSR"/>
    <property type="match status" value="1"/>
</dbReference>
<keyword evidence="3" id="KW-0238">DNA-binding</keyword>
<dbReference type="RefSeq" id="WP_005808381.1">
    <property type="nucleotide sequence ID" value="NZ_CABKQQ010000010.1"/>
</dbReference>
<dbReference type="PATRIC" id="fig|49338.4.peg.5204"/>
<keyword evidence="4" id="KW-0804">Transcription</keyword>
<dbReference type="Gene3D" id="3.40.190.290">
    <property type="match status" value="1"/>
</dbReference>
<evidence type="ECO:0000259" key="5">
    <source>
        <dbReference type="PROSITE" id="PS50931"/>
    </source>
</evidence>
<comment type="similarity">
    <text evidence="1">Belongs to the LysR transcriptional regulatory family.</text>
</comment>
<dbReference type="Gene3D" id="1.10.10.10">
    <property type="entry name" value="Winged helix-like DNA-binding domain superfamily/Winged helix DNA-binding domain"/>
    <property type="match status" value="1"/>
</dbReference>
<evidence type="ECO:0000256" key="1">
    <source>
        <dbReference type="ARBA" id="ARBA00009437"/>
    </source>
</evidence>
<dbReference type="OMA" id="VGCIPTI"/>
<proteinExistence type="inferred from homology"/>
<dbReference type="InterPro" id="IPR005119">
    <property type="entry name" value="LysR_subst-bd"/>
</dbReference>
<evidence type="ECO:0000256" key="4">
    <source>
        <dbReference type="ARBA" id="ARBA00023163"/>
    </source>
</evidence>
<evidence type="ECO:0000313" key="8">
    <source>
        <dbReference type="Proteomes" id="UP000054623"/>
    </source>
</evidence>
<dbReference type="AlphaFoldDB" id="A0A098B8P3"/>
<sequence>MRIDHLKYITVVAETGSISHAAERLYITQQGLSQAIRQMERELGVSLLNRTGNKIHLTQVGKRIVEKAKELLVTYDELTDIAKTTGDNFFHTKSSKRITLLTTPFLSGTLLPDMICRFSQKHPNANFVINEKLPQEIIEEICEDRNAIGLFSGLSDRLNHKDFSNANLTFQPFFECEQLICVTKSSPLANRKSVKPSELAKYPLALYDVGQNASQLSELLKPFGEVKVMLRTGNSKLYRETIASGLAIGFSNSFAEYFEKRNSVVTIPIENTPKFILGWVYCKDTPRNEMQSEFIDQLIQYVNRIRVSA</sequence>
<dbReference type="InterPro" id="IPR000847">
    <property type="entry name" value="LysR_HTH_N"/>
</dbReference>
<dbReference type="SUPFAM" id="SSF46785">
    <property type="entry name" value="Winged helix' DNA-binding domain"/>
    <property type="match status" value="1"/>
</dbReference>
<dbReference type="PANTHER" id="PTHR30126">
    <property type="entry name" value="HTH-TYPE TRANSCRIPTIONAL REGULATOR"/>
    <property type="match status" value="1"/>
</dbReference>
<evidence type="ECO:0000256" key="2">
    <source>
        <dbReference type="ARBA" id="ARBA00023015"/>
    </source>
</evidence>
<evidence type="ECO:0000313" key="7">
    <source>
        <dbReference type="EMBL" id="KTE89237.1"/>
    </source>
</evidence>
<dbReference type="CDD" id="cd05466">
    <property type="entry name" value="PBP2_LTTR_substrate"/>
    <property type="match status" value="1"/>
</dbReference>
<dbReference type="EMBL" id="LOCK01000094">
    <property type="protein sequence ID" value="KTE89237.1"/>
    <property type="molecule type" value="Genomic_DNA"/>
</dbReference>
<dbReference type="InterPro" id="IPR036390">
    <property type="entry name" value="WH_DNA-bd_sf"/>
</dbReference>
<gene>
    <name evidence="7" type="ORF">AT727_14535</name>
    <name evidence="6" type="ORF">DPCES_4839</name>
</gene>
<reference evidence="6" key="1">
    <citation type="submission" date="2014-07" db="EMBL/GenBank/DDBJ databases">
        <authorList>
            <person name="Hornung V.Bastian."/>
        </authorList>
    </citation>
    <scope>NUCLEOTIDE SEQUENCE</scope>
    <source>
        <strain evidence="6">PCE-S</strain>
    </source>
</reference>
<dbReference type="GO" id="GO:0000976">
    <property type="term" value="F:transcription cis-regulatory region binding"/>
    <property type="evidence" value="ECO:0007669"/>
    <property type="project" value="TreeGrafter"/>
</dbReference>
<dbReference type="Pfam" id="PF03466">
    <property type="entry name" value="LysR_substrate"/>
    <property type="match status" value="1"/>
</dbReference>
<organism evidence="6">
    <name type="scientific">Desulfitobacterium hafniense</name>
    <name type="common">Desulfitobacterium frappieri</name>
    <dbReference type="NCBI Taxonomy" id="49338"/>
    <lineage>
        <taxon>Bacteria</taxon>
        <taxon>Bacillati</taxon>
        <taxon>Bacillota</taxon>
        <taxon>Clostridia</taxon>
        <taxon>Eubacteriales</taxon>
        <taxon>Desulfitobacteriaceae</taxon>
        <taxon>Desulfitobacterium</taxon>
    </lineage>
</organism>
<keyword evidence="2" id="KW-0805">Transcription regulation</keyword>
<evidence type="ECO:0000256" key="3">
    <source>
        <dbReference type="ARBA" id="ARBA00023125"/>
    </source>
</evidence>
<dbReference type="SMR" id="A0A098B8P3"/>
<dbReference type="OrthoDB" id="9803714at2"/>
<dbReference type="Pfam" id="PF00126">
    <property type="entry name" value="HTH_1"/>
    <property type="match status" value="1"/>
</dbReference>
<dbReference type="PRINTS" id="PR00039">
    <property type="entry name" value="HTHLYSR"/>
</dbReference>
<dbReference type="GO" id="GO:0003700">
    <property type="term" value="F:DNA-binding transcription factor activity"/>
    <property type="evidence" value="ECO:0007669"/>
    <property type="project" value="InterPro"/>
</dbReference>
<dbReference type="SUPFAM" id="SSF53850">
    <property type="entry name" value="Periplasmic binding protein-like II"/>
    <property type="match status" value="1"/>
</dbReference>
<dbReference type="FunFam" id="1.10.10.10:FF:000001">
    <property type="entry name" value="LysR family transcriptional regulator"/>
    <property type="match status" value="1"/>
</dbReference>
<dbReference type="PANTHER" id="PTHR30126:SF39">
    <property type="entry name" value="HTH-TYPE TRANSCRIPTIONAL REGULATOR CYSL"/>
    <property type="match status" value="1"/>
</dbReference>
<dbReference type="Proteomes" id="UP000054623">
    <property type="component" value="Unassembled WGS sequence"/>
</dbReference>
<feature type="domain" description="HTH lysR-type" evidence="5">
    <location>
        <begin position="1"/>
        <end position="58"/>
    </location>
</feature>
<dbReference type="InterPro" id="IPR036388">
    <property type="entry name" value="WH-like_DNA-bd_sf"/>
</dbReference>
<protein>
    <submittedName>
        <fullName evidence="7">LysR family transcriptional regulator</fullName>
    </submittedName>
    <submittedName>
        <fullName evidence="6">Transcriptional regulator, LysR</fullName>
    </submittedName>
</protein>
<accession>A0A098B8P3</accession>